<evidence type="ECO:0000256" key="1">
    <source>
        <dbReference type="ARBA" id="ARBA00004141"/>
    </source>
</evidence>
<dbReference type="RefSeq" id="WP_191041064.1">
    <property type="nucleotide sequence ID" value="NZ_JACXAA010000008.1"/>
</dbReference>
<feature type="transmembrane region" description="Helical" evidence="5">
    <location>
        <begin position="73"/>
        <end position="92"/>
    </location>
</feature>
<dbReference type="PANTHER" id="PTHR11662:SF285">
    <property type="entry name" value="HEXURONATE TRANSPORTER"/>
    <property type="match status" value="1"/>
</dbReference>
<keyword evidence="3 5" id="KW-1133">Transmembrane helix</keyword>
<feature type="transmembrane region" description="Helical" evidence="5">
    <location>
        <begin position="265"/>
        <end position="286"/>
    </location>
</feature>
<dbReference type="GO" id="GO:0015134">
    <property type="term" value="F:hexuronate transmembrane transporter activity"/>
    <property type="evidence" value="ECO:0007669"/>
    <property type="project" value="TreeGrafter"/>
</dbReference>
<dbReference type="SUPFAM" id="SSF103473">
    <property type="entry name" value="MFS general substrate transporter"/>
    <property type="match status" value="1"/>
</dbReference>
<accession>A0A927B529</accession>
<dbReference type="PROSITE" id="PS50850">
    <property type="entry name" value="MFS"/>
    <property type="match status" value="1"/>
</dbReference>
<dbReference type="Pfam" id="PF07690">
    <property type="entry name" value="MFS_1"/>
    <property type="match status" value="1"/>
</dbReference>
<dbReference type="Gene3D" id="1.20.1250.20">
    <property type="entry name" value="MFS general substrate transporter like domains"/>
    <property type="match status" value="2"/>
</dbReference>
<evidence type="ECO:0000313" key="8">
    <source>
        <dbReference type="Proteomes" id="UP000653797"/>
    </source>
</evidence>
<feature type="transmembrane region" description="Helical" evidence="5">
    <location>
        <begin position="224"/>
        <end position="245"/>
    </location>
</feature>
<evidence type="ECO:0000313" key="7">
    <source>
        <dbReference type="EMBL" id="MBD2755448.1"/>
    </source>
</evidence>
<dbReference type="PANTHER" id="PTHR11662">
    <property type="entry name" value="SOLUTE CARRIER FAMILY 17"/>
    <property type="match status" value="1"/>
</dbReference>
<dbReference type="GO" id="GO:0016020">
    <property type="term" value="C:membrane"/>
    <property type="evidence" value="ECO:0007669"/>
    <property type="project" value="UniProtKB-SubCell"/>
</dbReference>
<evidence type="ECO:0000259" key="6">
    <source>
        <dbReference type="PROSITE" id="PS50850"/>
    </source>
</evidence>
<name>A0A927B529_9BACT</name>
<comment type="subcellular location">
    <subcellularLocation>
        <location evidence="1">Membrane</location>
        <topology evidence="1">Multi-pass membrane protein</topology>
    </subcellularLocation>
</comment>
<keyword evidence="4 5" id="KW-0472">Membrane</keyword>
<feature type="transmembrane region" description="Helical" evidence="5">
    <location>
        <begin position="391"/>
        <end position="414"/>
    </location>
</feature>
<feature type="domain" description="Major facilitator superfamily (MFS) profile" evidence="6">
    <location>
        <begin position="8"/>
        <end position="418"/>
    </location>
</feature>
<dbReference type="AlphaFoldDB" id="A0A927B529"/>
<reference evidence="7" key="1">
    <citation type="submission" date="2020-09" db="EMBL/GenBank/DDBJ databases">
        <authorList>
            <person name="Kim M.K."/>
        </authorList>
    </citation>
    <scope>NUCLEOTIDE SEQUENCE</scope>
    <source>
        <strain evidence="7">BT704</strain>
    </source>
</reference>
<organism evidence="7 8">
    <name type="scientific">Spirosoma validum</name>
    <dbReference type="NCBI Taxonomy" id="2771355"/>
    <lineage>
        <taxon>Bacteria</taxon>
        <taxon>Pseudomonadati</taxon>
        <taxon>Bacteroidota</taxon>
        <taxon>Cytophagia</taxon>
        <taxon>Cytophagales</taxon>
        <taxon>Cytophagaceae</taxon>
        <taxon>Spirosoma</taxon>
    </lineage>
</organism>
<evidence type="ECO:0000256" key="4">
    <source>
        <dbReference type="ARBA" id="ARBA00023136"/>
    </source>
</evidence>
<feature type="transmembrane region" description="Helical" evidence="5">
    <location>
        <begin position="47"/>
        <end position="66"/>
    </location>
</feature>
<feature type="transmembrane region" description="Helical" evidence="5">
    <location>
        <begin position="298"/>
        <end position="316"/>
    </location>
</feature>
<keyword evidence="2 5" id="KW-0812">Transmembrane</keyword>
<protein>
    <submittedName>
        <fullName evidence="7">MFS transporter</fullName>
    </submittedName>
</protein>
<dbReference type="InterPro" id="IPR050382">
    <property type="entry name" value="MFS_Na/Anion_cotransporter"/>
</dbReference>
<feature type="transmembrane region" description="Helical" evidence="5">
    <location>
        <begin position="158"/>
        <end position="180"/>
    </location>
</feature>
<dbReference type="InterPro" id="IPR011701">
    <property type="entry name" value="MFS"/>
</dbReference>
<proteinExistence type="predicted"/>
<sequence length="431" mass="47696">MTNYRWRIVGLLFVATTINYLDRQVISLLKPTLETVFNWTETDYSHIVMAFQGAYALSYVVFGRLIDKIGAKVGYALAVCLWTIAAALHAVATSTFSFGVYRALLGLGEGGNFPAAIKTVAEWFPRQERALATGIFNAGTNIGAVVAPVMVPWILGVYGWQVAFLITGLIGFIWVIFWWVGYEIPQRHKRLSSQELAYITSDADNTGDESVQMKWLDLLRFRQTWAFILGKLLTDPVWWFFLFWLPSYFASSFNLDLKKPSLPLIFVYTAATIGSVGGGYLSGYFLSRGWTINRSRKTAMLLYALCIVPIALTRYATNIWEVVGLLSLAVAAHQAWSANLFTLVSDMFPKQAVSSIVGLGGMAGSVGGLLFPIVVGSLLDTYKAAGSITIGYNYLFIICGSAYLLAWLCIHLFAPKIQPIVLKNTVLEITT</sequence>
<dbReference type="InterPro" id="IPR020846">
    <property type="entry name" value="MFS_dom"/>
</dbReference>
<keyword evidence="8" id="KW-1185">Reference proteome</keyword>
<dbReference type="Proteomes" id="UP000653797">
    <property type="component" value="Unassembled WGS sequence"/>
</dbReference>
<comment type="caution">
    <text evidence="7">The sequence shown here is derived from an EMBL/GenBank/DDBJ whole genome shotgun (WGS) entry which is preliminary data.</text>
</comment>
<evidence type="ECO:0000256" key="3">
    <source>
        <dbReference type="ARBA" id="ARBA00022989"/>
    </source>
</evidence>
<gene>
    <name evidence="7" type="ORF">IC230_21275</name>
</gene>
<dbReference type="InterPro" id="IPR036259">
    <property type="entry name" value="MFS_trans_sf"/>
</dbReference>
<evidence type="ECO:0000256" key="5">
    <source>
        <dbReference type="SAM" id="Phobius"/>
    </source>
</evidence>
<evidence type="ECO:0000256" key="2">
    <source>
        <dbReference type="ARBA" id="ARBA00022692"/>
    </source>
</evidence>
<dbReference type="EMBL" id="JACXAA010000008">
    <property type="protein sequence ID" value="MBD2755448.1"/>
    <property type="molecule type" value="Genomic_DNA"/>
</dbReference>
<feature type="transmembrane region" description="Helical" evidence="5">
    <location>
        <begin position="356"/>
        <end position="379"/>
    </location>
</feature>
<dbReference type="CDD" id="cd17319">
    <property type="entry name" value="MFS_ExuT_GudP_like"/>
    <property type="match status" value="1"/>
</dbReference>